<dbReference type="Proteomes" id="UP001144347">
    <property type="component" value="Unassembled WGS sequence"/>
</dbReference>
<dbReference type="RefSeq" id="WP_269428593.1">
    <property type="nucleotide sequence ID" value="NZ_JAPWGM010000006.1"/>
</dbReference>
<name>A0ABT4LC96_9SPHI</name>
<evidence type="ECO:0000313" key="1">
    <source>
        <dbReference type="EMBL" id="MCZ4245542.1"/>
    </source>
</evidence>
<reference evidence="1" key="1">
    <citation type="submission" date="2022-12" db="EMBL/GenBank/DDBJ databases">
        <title>Genome sequence of HCMS5-2.</title>
        <authorList>
            <person name="Woo H."/>
        </authorList>
    </citation>
    <scope>NUCLEOTIDE SEQUENCE</scope>
    <source>
        <strain evidence="1">HCMS5-2</strain>
    </source>
</reference>
<proteinExistence type="predicted"/>
<keyword evidence="2" id="KW-1185">Reference proteome</keyword>
<gene>
    <name evidence="1" type="ORF">O0955_16155</name>
</gene>
<evidence type="ECO:0000313" key="2">
    <source>
        <dbReference type="Proteomes" id="UP001144347"/>
    </source>
</evidence>
<dbReference type="EMBL" id="JAPWGM010000006">
    <property type="protein sequence ID" value="MCZ4245542.1"/>
    <property type="molecule type" value="Genomic_DNA"/>
</dbReference>
<protein>
    <submittedName>
        <fullName evidence="1">Uncharacterized protein</fullName>
    </submittedName>
</protein>
<sequence>MKEHARFIYLIIVFLGIVPMLSVAQASRTETIPDWQKKVYKILMRDKSSTVLEDSIAMYSFNFRLKIVKSKENKIKVDQLLVSDSLLYKIFPTYKELYNIDYSSLLKTRKKLNLVIPILISNTSPTGKSKYERQSEQPLVSVESAMDIAQNSLTSIITKNEFEDILLLNPVVIKIVNIR</sequence>
<comment type="caution">
    <text evidence="1">The sequence shown here is derived from an EMBL/GenBank/DDBJ whole genome shotgun (WGS) entry which is preliminary data.</text>
</comment>
<organism evidence="1 2">
    <name type="scientific">Pedobacter punctiformis</name>
    <dbReference type="NCBI Taxonomy" id="3004097"/>
    <lineage>
        <taxon>Bacteria</taxon>
        <taxon>Pseudomonadati</taxon>
        <taxon>Bacteroidota</taxon>
        <taxon>Sphingobacteriia</taxon>
        <taxon>Sphingobacteriales</taxon>
        <taxon>Sphingobacteriaceae</taxon>
        <taxon>Pedobacter</taxon>
    </lineage>
</organism>
<accession>A0ABT4LC96</accession>